<dbReference type="Pfam" id="PF13472">
    <property type="entry name" value="Lipase_GDSL_2"/>
    <property type="match status" value="1"/>
</dbReference>
<dbReference type="InterPro" id="IPR036514">
    <property type="entry name" value="SGNH_hydro_sf"/>
</dbReference>
<sequence length="229" mass="25042">MRILNLAFTLFAVLFLAGFSNAQDWANTSRFKDANAKLPTPSSGENRVVFMGNSITEGWINTDPDFFAGKAYVNRGISGQTTPQMLVRFRPDVINLKPAVVVILAGTNDIAGNTGPSTLEMILDNLVSMAELAKANNIKVVLSSVLPAFDYPWKPGLEPAPKIVKLNEMIKTYAEKNNIVYLDYFSSTVDERNGLKKELSGDGVHPNMAGYKIMEPLAEAAIKKALSQK</sequence>
<dbReference type="InterPro" id="IPR013830">
    <property type="entry name" value="SGNH_hydro"/>
</dbReference>
<dbReference type="SUPFAM" id="SSF52266">
    <property type="entry name" value="SGNH hydrolase"/>
    <property type="match status" value="1"/>
</dbReference>
<dbReference type="CDD" id="cd04501">
    <property type="entry name" value="SGNH_hydrolase_like_4"/>
    <property type="match status" value="1"/>
</dbReference>
<dbReference type="Gene3D" id="3.40.50.1110">
    <property type="entry name" value="SGNH hydrolase"/>
    <property type="match status" value="1"/>
</dbReference>
<reference evidence="3" key="1">
    <citation type="journal article" date="2020" name="Int. J. Syst. Evol. Microbiol.">
        <title>Aquipluma nitroreducens gen. nov. sp. nov., a novel facultatively anaerobic bacterium isolated from a freshwater lake.</title>
        <authorList>
            <person name="Watanabe M."/>
            <person name="Kojima H."/>
            <person name="Fukui M."/>
        </authorList>
    </citation>
    <scope>NUCLEOTIDE SEQUENCE</scope>
    <source>
        <strain evidence="3">MeG22</strain>
    </source>
</reference>
<name>A0A5K7S743_9BACT</name>
<dbReference type="PANTHER" id="PTHR30383:SF5">
    <property type="entry name" value="SGNH HYDROLASE-TYPE ESTERASE DOMAIN-CONTAINING PROTEIN"/>
    <property type="match status" value="1"/>
</dbReference>
<evidence type="ECO:0000313" key="3">
    <source>
        <dbReference type="EMBL" id="BBE17259.1"/>
    </source>
</evidence>
<dbReference type="RefSeq" id="WP_318350273.1">
    <property type="nucleotide sequence ID" value="NZ_AP018694.1"/>
</dbReference>
<dbReference type="InterPro" id="IPR051532">
    <property type="entry name" value="Ester_Hydrolysis_Enzymes"/>
</dbReference>
<evidence type="ECO:0000256" key="1">
    <source>
        <dbReference type="SAM" id="SignalP"/>
    </source>
</evidence>
<feature type="chain" id="PRO_5024349445" evidence="1">
    <location>
        <begin position="23"/>
        <end position="229"/>
    </location>
</feature>
<feature type="signal peptide" evidence="1">
    <location>
        <begin position="1"/>
        <end position="22"/>
    </location>
</feature>
<gene>
    <name evidence="3" type="ORF">AQPE_1408</name>
</gene>
<dbReference type="KEGG" id="anf:AQPE_1408"/>
<organism evidence="3 4">
    <name type="scientific">Aquipluma nitroreducens</name>
    <dbReference type="NCBI Taxonomy" id="2010828"/>
    <lineage>
        <taxon>Bacteria</taxon>
        <taxon>Pseudomonadati</taxon>
        <taxon>Bacteroidota</taxon>
        <taxon>Bacteroidia</taxon>
        <taxon>Marinilabiliales</taxon>
        <taxon>Prolixibacteraceae</taxon>
        <taxon>Aquipluma</taxon>
    </lineage>
</organism>
<dbReference type="PANTHER" id="PTHR30383">
    <property type="entry name" value="THIOESTERASE 1/PROTEASE 1/LYSOPHOSPHOLIPASE L1"/>
    <property type="match status" value="1"/>
</dbReference>
<keyword evidence="4" id="KW-1185">Reference proteome</keyword>
<proteinExistence type="predicted"/>
<accession>A0A5K7S743</accession>
<evidence type="ECO:0000259" key="2">
    <source>
        <dbReference type="Pfam" id="PF13472"/>
    </source>
</evidence>
<dbReference type="GO" id="GO:0004622">
    <property type="term" value="F:phosphatidylcholine lysophospholipase activity"/>
    <property type="evidence" value="ECO:0007669"/>
    <property type="project" value="TreeGrafter"/>
</dbReference>
<dbReference type="EMBL" id="AP018694">
    <property type="protein sequence ID" value="BBE17259.1"/>
    <property type="molecule type" value="Genomic_DNA"/>
</dbReference>
<feature type="domain" description="SGNH hydrolase-type esterase" evidence="2">
    <location>
        <begin position="50"/>
        <end position="213"/>
    </location>
</feature>
<keyword evidence="1" id="KW-0732">Signal</keyword>
<dbReference type="AlphaFoldDB" id="A0A5K7S743"/>
<dbReference type="Proteomes" id="UP001193389">
    <property type="component" value="Chromosome"/>
</dbReference>
<evidence type="ECO:0000313" key="4">
    <source>
        <dbReference type="Proteomes" id="UP001193389"/>
    </source>
</evidence>
<protein>
    <submittedName>
        <fullName evidence="3">Acylhydrolase</fullName>
    </submittedName>
</protein>